<gene>
    <name evidence="3" type="ORF">B0T21DRAFT_299022</name>
</gene>
<keyword evidence="4" id="KW-1185">Reference proteome</keyword>
<reference evidence="3" key="1">
    <citation type="submission" date="2023-06" db="EMBL/GenBank/DDBJ databases">
        <title>Genome-scale phylogeny and comparative genomics of the fungal order Sordariales.</title>
        <authorList>
            <consortium name="Lawrence Berkeley National Laboratory"/>
            <person name="Hensen N."/>
            <person name="Bonometti L."/>
            <person name="Westerberg I."/>
            <person name="Brannstrom I.O."/>
            <person name="Guillou S."/>
            <person name="Cros-Aarteil S."/>
            <person name="Calhoun S."/>
            <person name="Haridas S."/>
            <person name="Kuo A."/>
            <person name="Mondo S."/>
            <person name="Pangilinan J."/>
            <person name="Riley R."/>
            <person name="Labutti K."/>
            <person name="Andreopoulos B."/>
            <person name="Lipzen A."/>
            <person name="Chen C."/>
            <person name="Yanf M."/>
            <person name="Daum C."/>
            <person name="Ng V."/>
            <person name="Clum A."/>
            <person name="Steindorff A."/>
            <person name="Ohm R."/>
            <person name="Martin F."/>
            <person name="Silar P."/>
            <person name="Natvig D."/>
            <person name="Lalanne C."/>
            <person name="Gautier V."/>
            <person name="Ament-Velasquez S.L."/>
            <person name="Kruys A."/>
            <person name="Hutchinson M.I."/>
            <person name="Powell A.J."/>
            <person name="Barry K."/>
            <person name="Miller A.N."/>
            <person name="Grigoriev I.V."/>
            <person name="Debuchy R."/>
            <person name="Gladieux P."/>
            <person name="Thoren M.H."/>
            <person name="Johannesson H."/>
        </authorList>
    </citation>
    <scope>NUCLEOTIDE SEQUENCE</scope>
    <source>
        <strain evidence="3">CBS 540.89</strain>
    </source>
</reference>
<dbReference type="Proteomes" id="UP001172159">
    <property type="component" value="Unassembled WGS sequence"/>
</dbReference>
<evidence type="ECO:0000256" key="1">
    <source>
        <dbReference type="ARBA" id="ARBA00022737"/>
    </source>
</evidence>
<dbReference type="Gene3D" id="1.25.40.20">
    <property type="entry name" value="Ankyrin repeat-containing domain"/>
    <property type="match status" value="1"/>
</dbReference>
<dbReference type="SMART" id="SM00248">
    <property type="entry name" value="ANK"/>
    <property type="match status" value="3"/>
</dbReference>
<keyword evidence="1" id="KW-0677">Repeat</keyword>
<evidence type="ECO:0000313" key="4">
    <source>
        <dbReference type="Proteomes" id="UP001172159"/>
    </source>
</evidence>
<dbReference type="InterPro" id="IPR036770">
    <property type="entry name" value="Ankyrin_rpt-contain_sf"/>
</dbReference>
<dbReference type="GO" id="GO:0051059">
    <property type="term" value="F:NF-kappaB binding"/>
    <property type="evidence" value="ECO:0007669"/>
    <property type="project" value="TreeGrafter"/>
</dbReference>
<comment type="caution">
    <text evidence="3">The sequence shown here is derived from an EMBL/GenBank/DDBJ whole genome shotgun (WGS) entry which is preliminary data.</text>
</comment>
<dbReference type="PANTHER" id="PTHR46680">
    <property type="entry name" value="NF-KAPPA-B INHIBITOR ALPHA"/>
    <property type="match status" value="1"/>
</dbReference>
<organism evidence="3 4">
    <name type="scientific">Apiosordaria backusii</name>
    <dbReference type="NCBI Taxonomy" id="314023"/>
    <lineage>
        <taxon>Eukaryota</taxon>
        <taxon>Fungi</taxon>
        <taxon>Dikarya</taxon>
        <taxon>Ascomycota</taxon>
        <taxon>Pezizomycotina</taxon>
        <taxon>Sordariomycetes</taxon>
        <taxon>Sordariomycetidae</taxon>
        <taxon>Sordariales</taxon>
        <taxon>Lasiosphaeriaceae</taxon>
        <taxon>Apiosordaria</taxon>
    </lineage>
</organism>
<name>A0AA40DLM9_9PEZI</name>
<accession>A0AA40DLM9</accession>
<dbReference type="InterPro" id="IPR051070">
    <property type="entry name" value="NF-kappa-B_inhibitor"/>
</dbReference>
<protein>
    <submittedName>
        <fullName evidence="3">Ankyrin repeat-containing domain protein</fullName>
    </submittedName>
</protein>
<proteinExistence type="predicted"/>
<evidence type="ECO:0000313" key="3">
    <source>
        <dbReference type="EMBL" id="KAK0705816.1"/>
    </source>
</evidence>
<dbReference type="InterPro" id="IPR002110">
    <property type="entry name" value="Ankyrin_rpt"/>
</dbReference>
<evidence type="ECO:0000256" key="2">
    <source>
        <dbReference type="ARBA" id="ARBA00023043"/>
    </source>
</evidence>
<sequence>MYSLGDTLEDFRDVDHVATTARCRLRTKLITRLVKGGAAHEWTYNNGRKASALFLAARNFRWDAILGLLEADVDVNASDEQGTTALMILLSNMPYEEQFPVQSGRPRMCFIYDNIQAFLDFGVELNAQDSTGKTALHHFFQAFAEWPYQQWTTDNAKDALEFLLEEGADPLIRDTNGVTAFEMAVKCKHIWAVKMMSTMCQSPRLDLKESFGGPREVERLFFATGCAHQYDPFHDDDNDDRPRDVGLNEHGFMPGDGDFDRPIDYWDAEGRFEASEAVSEALIKMLCDLDRSKFYTSDISFFISCLPPPNLVRVRSSRQHTMLMIARVLCSRGLDVSKLDSKQIKSLFKRLRRLREWDMVCELLDSVPDAEVDSVGDDGETLLFGILAHGNM</sequence>
<dbReference type="PANTHER" id="PTHR46680:SF3">
    <property type="entry name" value="NF-KAPPA-B INHIBITOR CACTUS"/>
    <property type="match status" value="1"/>
</dbReference>
<keyword evidence="2" id="KW-0040">ANK repeat</keyword>
<dbReference type="AlphaFoldDB" id="A0AA40DLM9"/>
<dbReference type="GO" id="GO:0071356">
    <property type="term" value="P:cellular response to tumor necrosis factor"/>
    <property type="evidence" value="ECO:0007669"/>
    <property type="project" value="TreeGrafter"/>
</dbReference>
<dbReference type="GO" id="GO:0005829">
    <property type="term" value="C:cytosol"/>
    <property type="evidence" value="ECO:0007669"/>
    <property type="project" value="TreeGrafter"/>
</dbReference>
<dbReference type="EMBL" id="JAUKTV010000020">
    <property type="protein sequence ID" value="KAK0705816.1"/>
    <property type="molecule type" value="Genomic_DNA"/>
</dbReference>
<dbReference type="SUPFAM" id="SSF48403">
    <property type="entry name" value="Ankyrin repeat"/>
    <property type="match status" value="1"/>
</dbReference>
<feature type="non-terminal residue" evidence="3">
    <location>
        <position position="392"/>
    </location>
</feature>